<accession>A0AAN8NVB0</accession>
<protein>
    <submittedName>
        <fullName evidence="2">Uncharacterized protein</fullName>
    </submittedName>
</protein>
<sequence length="112" mass="13789">MNRNKRQQKKRIKCVEEEEKKPYRKEKNTRITPTKKRQKQWGKNVEEEKKCGKTKAVDEEREGEREKTAAKDENREMKTMLKKWKNERQNKNDENRWSKKQDNRKLKIVKGE</sequence>
<dbReference type="AlphaFoldDB" id="A0AAN8NVB0"/>
<feature type="region of interest" description="Disordered" evidence="1">
    <location>
        <begin position="1"/>
        <end position="112"/>
    </location>
</feature>
<feature type="compositionally biased region" description="Basic and acidic residues" evidence="1">
    <location>
        <begin position="13"/>
        <end position="29"/>
    </location>
</feature>
<name>A0AAN8NVB0_POLSC</name>
<comment type="caution">
    <text evidence="2">The sequence shown here is derived from an EMBL/GenBank/DDBJ whole genome shotgun (WGS) entry which is preliminary data.</text>
</comment>
<gene>
    <name evidence="2" type="ORF">RUM43_009357</name>
</gene>
<feature type="compositionally biased region" description="Basic residues" evidence="1">
    <location>
        <begin position="1"/>
        <end position="12"/>
    </location>
</feature>
<organism evidence="2 3">
    <name type="scientific">Polyplax serrata</name>
    <name type="common">Common mouse louse</name>
    <dbReference type="NCBI Taxonomy" id="468196"/>
    <lineage>
        <taxon>Eukaryota</taxon>
        <taxon>Metazoa</taxon>
        <taxon>Ecdysozoa</taxon>
        <taxon>Arthropoda</taxon>
        <taxon>Hexapoda</taxon>
        <taxon>Insecta</taxon>
        <taxon>Pterygota</taxon>
        <taxon>Neoptera</taxon>
        <taxon>Paraneoptera</taxon>
        <taxon>Psocodea</taxon>
        <taxon>Troctomorpha</taxon>
        <taxon>Phthiraptera</taxon>
        <taxon>Anoplura</taxon>
        <taxon>Polyplacidae</taxon>
        <taxon>Polyplax</taxon>
    </lineage>
</organism>
<evidence type="ECO:0000313" key="2">
    <source>
        <dbReference type="EMBL" id="KAK6623505.1"/>
    </source>
</evidence>
<evidence type="ECO:0000313" key="3">
    <source>
        <dbReference type="Proteomes" id="UP001372834"/>
    </source>
</evidence>
<dbReference type="Proteomes" id="UP001372834">
    <property type="component" value="Unassembled WGS sequence"/>
</dbReference>
<dbReference type="EMBL" id="JAWJWE010000038">
    <property type="protein sequence ID" value="KAK6623505.1"/>
    <property type="molecule type" value="Genomic_DNA"/>
</dbReference>
<evidence type="ECO:0000256" key="1">
    <source>
        <dbReference type="SAM" id="MobiDB-lite"/>
    </source>
</evidence>
<feature type="compositionally biased region" description="Basic and acidic residues" evidence="1">
    <location>
        <begin position="44"/>
        <end position="112"/>
    </location>
</feature>
<proteinExistence type="predicted"/>
<reference evidence="2 3" key="1">
    <citation type="submission" date="2023-10" db="EMBL/GenBank/DDBJ databases">
        <title>Genomes of two closely related lineages of the louse Polyplax serrata with different host specificities.</title>
        <authorList>
            <person name="Martinu J."/>
            <person name="Tarabai H."/>
            <person name="Stefka J."/>
            <person name="Hypsa V."/>
        </authorList>
    </citation>
    <scope>NUCLEOTIDE SEQUENCE [LARGE SCALE GENOMIC DNA]</scope>
    <source>
        <strain evidence="2">HR10_N</strain>
    </source>
</reference>